<dbReference type="Proteomes" id="UP000002051">
    <property type="component" value="Unassembled WGS sequence"/>
</dbReference>
<feature type="region of interest" description="Disordered" evidence="1">
    <location>
        <begin position="1"/>
        <end position="33"/>
    </location>
</feature>
<reference evidence="3" key="3">
    <citation type="submission" date="2015-06" db="UniProtKB">
        <authorList>
            <consortium name="EnsemblPlants"/>
        </authorList>
    </citation>
    <scope>IDENTIFICATION</scope>
    <source>
        <strain evidence="3">cv. Jemalong A17</strain>
    </source>
</reference>
<dbReference type="AlphaFoldDB" id="A0A072TK49"/>
<evidence type="ECO:0000313" key="3">
    <source>
        <dbReference type="EnsemblPlants" id="KEH17268"/>
    </source>
</evidence>
<reference evidence="2 4" key="1">
    <citation type="journal article" date="2011" name="Nature">
        <title>The Medicago genome provides insight into the evolution of rhizobial symbioses.</title>
        <authorList>
            <person name="Young N.D."/>
            <person name="Debelle F."/>
            <person name="Oldroyd G.E."/>
            <person name="Geurts R."/>
            <person name="Cannon S.B."/>
            <person name="Udvardi M.K."/>
            <person name="Benedito V.A."/>
            <person name="Mayer K.F."/>
            <person name="Gouzy J."/>
            <person name="Schoof H."/>
            <person name="Van de Peer Y."/>
            <person name="Proost S."/>
            <person name="Cook D.R."/>
            <person name="Meyers B.C."/>
            <person name="Spannagl M."/>
            <person name="Cheung F."/>
            <person name="De Mita S."/>
            <person name="Krishnakumar V."/>
            <person name="Gundlach H."/>
            <person name="Zhou S."/>
            <person name="Mudge J."/>
            <person name="Bharti A.K."/>
            <person name="Murray J.D."/>
            <person name="Naoumkina M.A."/>
            <person name="Rosen B."/>
            <person name="Silverstein K.A."/>
            <person name="Tang H."/>
            <person name="Rombauts S."/>
            <person name="Zhao P.X."/>
            <person name="Zhou P."/>
            <person name="Barbe V."/>
            <person name="Bardou P."/>
            <person name="Bechner M."/>
            <person name="Bellec A."/>
            <person name="Berger A."/>
            <person name="Berges H."/>
            <person name="Bidwell S."/>
            <person name="Bisseling T."/>
            <person name="Choisne N."/>
            <person name="Couloux A."/>
            <person name="Denny R."/>
            <person name="Deshpande S."/>
            <person name="Dai X."/>
            <person name="Doyle J.J."/>
            <person name="Dudez A.M."/>
            <person name="Farmer A.D."/>
            <person name="Fouteau S."/>
            <person name="Franken C."/>
            <person name="Gibelin C."/>
            <person name="Gish J."/>
            <person name="Goldstein S."/>
            <person name="Gonzalez A.J."/>
            <person name="Green P.J."/>
            <person name="Hallab A."/>
            <person name="Hartog M."/>
            <person name="Hua A."/>
            <person name="Humphray S.J."/>
            <person name="Jeong D.H."/>
            <person name="Jing Y."/>
            <person name="Jocker A."/>
            <person name="Kenton S.M."/>
            <person name="Kim D.J."/>
            <person name="Klee K."/>
            <person name="Lai H."/>
            <person name="Lang C."/>
            <person name="Lin S."/>
            <person name="Macmil S.L."/>
            <person name="Magdelenat G."/>
            <person name="Matthews L."/>
            <person name="McCorrison J."/>
            <person name="Monaghan E.L."/>
            <person name="Mun J.H."/>
            <person name="Najar F.Z."/>
            <person name="Nicholson C."/>
            <person name="Noirot C."/>
            <person name="O'Bleness M."/>
            <person name="Paule C.R."/>
            <person name="Poulain J."/>
            <person name="Prion F."/>
            <person name="Qin B."/>
            <person name="Qu C."/>
            <person name="Retzel E.F."/>
            <person name="Riddle C."/>
            <person name="Sallet E."/>
            <person name="Samain S."/>
            <person name="Samson N."/>
            <person name="Sanders I."/>
            <person name="Saurat O."/>
            <person name="Scarpelli C."/>
            <person name="Schiex T."/>
            <person name="Segurens B."/>
            <person name="Severin A.J."/>
            <person name="Sherrier D.J."/>
            <person name="Shi R."/>
            <person name="Sims S."/>
            <person name="Singer S.R."/>
            <person name="Sinharoy S."/>
            <person name="Sterck L."/>
            <person name="Viollet A."/>
            <person name="Wang B.B."/>
            <person name="Wang K."/>
            <person name="Wang M."/>
            <person name="Wang X."/>
            <person name="Warfsmann J."/>
            <person name="Weissenbach J."/>
            <person name="White D.D."/>
            <person name="White J.D."/>
            <person name="Wiley G.B."/>
            <person name="Wincker P."/>
            <person name="Xing Y."/>
            <person name="Yang L."/>
            <person name="Yao Z."/>
            <person name="Ying F."/>
            <person name="Zhai J."/>
            <person name="Zhou L."/>
            <person name="Zuber A."/>
            <person name="Denarie J."/>
            <person name="Dixon R.A."/>
            <person name="May G.D."/>
            <person name="Schwartz D.C."/>
            <person name="Rogers J."/>
            <person name="Quetier F."/>
            <person name="Town C.D."/>
            <person name="Roe B.A."/>
        </authorList>
    </citation>
    <scope>NUCLEOTIDE SEQUENCE [LARGE SCALE GENOMIC DNA]</scope>
    <source>
        <strain evidence="2">A17</strain>
        <strain evidence="3 4">cv. Jemalong A17</strain>
    </source>
</reference>
<evidence type="ECO:0000313" key="2">
    <source>
        <dbReference type="EMBL" id="KEH17268.1"/>
    </source>
</evidence>
<sequence length="309" mass="35279">MEESKQTFSELLSSIGQQNLPSAKHSPPQTPPAAFTYSAQNITTTSSLNLLSKIEPYYCSPSKISYIDLENESETFIQAQNPAKRLKQYSLAFSPYDRKEAKKEKMLEDIVSKSVNIKEKLILNPYLTNPAPEIPSRPLCESKSFDFEDMKSKSIVLDVVMTSIGWKEFCELDQLIYPNLVQQSYSSPRVLEGHDVILCFMNQTDIIITTDILYDKVESNRNSVIKEFFGDVKPAKDFPVTALKNEYKILHNLCTHSLLPRSSSRYRVNDFDLMILYHLTRGKRVIAIQGLVFVCSSLPASNHRNFKDR</sequence>
<dbReference type="EnsemblPlants" id="KEH17268">
    <property type="protein sequence ID" value="KEH17268"/>
    <property type="gene ID" value="MTR_0028s0290"/>
</dbReference>
<dbReference type="EMBL" id="KL402753">
    <property type="protein sequence ID" value="KEH17268.1"/>
    <property type="molecule type" value="Genomic_DNA"/>
</dbReference>
<keyword evidence="4" id="KW-1185">Reference proteome</keyword>
<dbReference type="PaxDb" id="3880-AES79059"/>
<evidence type="ECO:0000256" key="1">
    <source>
        <dbReference type="SAM" id="MobiDB-lite"/>
    </source>
</evidence>
<protein>
    <submittedName>
        <fullName evidence="2 3">Uncharacterized protein</fullName>
    </submittedName>
</protein>
<feature type="compositionally biased region" description="Polar residues" evidence="1">
    <location>
        <begin position="1"/>
        <end position="21"/>
    </location>
</feature>
<name>A0A072TK49_MEDTR</name>
<proteinExistence type="predicted"/>
<evidence type="ECO:0000313" key="4">
    <source>
        <dbReference type="Proteomes" id="UP000002051"/>
    </source>
</evidence>
<accession>A0A072TK49</accession>
<organism evidence="2 4">
    <name type="scientific">Medicago truncatula</name>
    <name type="common">Barrel medic</name>
    <name type="synonym">Medicago tribuloides</name>
    <dbReference type="NCBI Taxonomy" id="3880"/>
    <lineage>
        <taxon>Eukaryota</taxon>
        <taxon>Viridiplantae</taxon>
        <taxon>Streptophyta</taxon>
        <taxon>Embryophyta</taxon>
        <taxon>Tracheophyta</taxon>
        <taxon>Spermatophyta</taxon>
        <taxon>Magnoliopsida</taxon>
        <taxon>eudicotyledons</taxon>
        <taxon>Gunneridae</taxon>
        <taxon>Pentapetalae</taxon>
        <taxon>rosids</taxon>
        <taxon>fabids</taxon>
        <taxon>Fabales</taxon>
        <taxon>Fabaceae</taxon>
        <taxon>Papilionoideae</taxon>
        <taxon>50 kb inversion clade</taxon>
        <taxon>NPAAA clade</taxon>
        <taxon>Hologalegina</taxon>
        <taxon>IRL clade</taxon>
        <taxon>Trifolieae</taxon>
        <taxon>Medicago</taxon>
    </lineage>
</organism>
<gene>
    <name evidence="2" type="ORF">MTR_0028s0290</name>
</gene>
<reference evidence="2 4" key="2">
    <citation type="journal article" date="2014" name="BMC Genomics">
        <title>An improved genome release (version Mt4.0) for the model legume Medicago truncatula.</title>
        <authorList>
            <person name="Tang H."/>
            <person name="Krishnakumar V."/>
            <person name="Bidwell S."/>
            <person name="Rosen B."/>
            <person name="Chan A."/>
            <person name="Zhou S."/>
            <person name="Gentzbittel L."/>
            <person name="Childs K.L."/>
            <person name="Yandell M."/>
            <person name="Gundlach H."/>
            <person name="Mayer K.F."/>
            <person name="Schwartz D.C."/>
            <person name="Town C.D."/>
        </authorList>
    </citation>
    <scope>GENOME REANNOTATION</scope>
    <source>
        <strain evidence="2">A17</strain>
        <strain evidence="3 4">cv. Jemalong A17</strain>
    </source>
</reference>
<dbReference type="HOGENOM" id="CLU_732322_0_0_1"/>